<dbReference type="InterPro" id="IPR027417">
    <property type="entry name" value="P-loop_NTPase"/>
</dbReference>
<evidence type="ECO:0000256" key="1">
    <source>
        <dbReference type="ARBA" id="ARBA00022448"/>
    </source>
</evidence>
<dbReference type="PROSITE" id="PS50893">
    <property type="entry name" value="ABC_TRANSPORTER_2"/>
    <property type="match status" value="1"/>
</dbReference>
<accession>A0A7C5ETV8</accession>
<dbReference type="SUPFAM" id="SSF52540">
    <property type="entry name" value="P-loop containing nucleoside triphosphate hydrolases"/>
    <property type="match status" value="1"/>
</dbReference>
<evidence type="ECO:0000313" key="5">
    <source>
        <dbReference type="EMBL" id="HGZ12144.1"/>
    </source>
</evidence>
<protein>
    <submittedName>
        <fullName evidence="5">ATP-binding cassette domain-containing protein</fullName>
    </submittedName>
</protein>
<dbReference type="EMBL" id="DTKJ01000055">
    <property type="protein sequence ID" value="HGZ12144.1"/>
    <property type="molecule type" value="Genomic_DNA"/>
</dbReference>
<dbReference type="AlphaFoldDB" id="A0A7C5ETV8"/>
<dbReference type="SMART" id="SM00382">
    <property type="entry name" value="AAA"/>
    <property type="match status" value="1"/>
</dbReference>
<dbReference type="PANTHER" id="PTHR42711:SF1">
    <property type="entry name" value="ABC-TRANSPORT PROTEIN, ATP-BINDING COMPONENT"/>
    <property type="match status" value="1"/>
</dbReference>
<evidence type="ECO:0000256" key="2">
    <source>
        <dbReference type="ARBA" id="ARBA00022741"/>
    </source>
</evidence>
<keyword evidence="3 5" id="KW-0067">ATP-binding</keyword>
<sequence>MGPKARVKVIRAQNLHKSYKVPREQPGFWGAVRGLFRRAQTIREAVRDVSLEVDRGEIVGIVGPNGAGKSTLIKLLVGILLPDQGSVRINGLDPFRDRRLCVREIGVVFGQRTPLLWDLAVKDSFELHRHIYQVSRRDYAAQMKELTDTFGLAPFMDQPVRTLSLGQRLRATIALALLHRPSLLFLDEPTVGLDVVAVDRMISILKKISRQGVTLVVTSHDLGLIESLCRRMVLFDQGTILFDGQVDTALSKYGSYKKVKLIFPGDGLPPDLGQRLPPALKLQEALAHQVEAIFTESEIPYQEVLRLIQALSRDFPRMEFYLEKPSLNDVILHVFR</sequence>
<evidence type="ECO:0000256" key="3">
    <source>
        <dbReference type="ARBA" id="ARBA00022840"/>
    </source>
</evidence>
<feature type="domain" description="ABC transporter" evidence="4">
    <location>
        <begin position="10"/>
        <end position="262"/>
    </location>
</feature>
<name>A0A7C5ETV8_9BACT</name>
<evidence type="ECO:0000259" key="4">
    <source>
        <dbReference type="PROSITE" id="PS50893"/>
    </source>
</evidence>
<dbReference type="InterPro" id="IPR003593">
    <property type="entry name" value="AAA+_ATPase"/>
</dbReference>
<keyword evidence="2" id="KW-0547">Nucleotide-binding</keyword>
<dbReference type="Gene3D" id="3.40.50.300">
    <property type="entry name" value="P-loop containing nucleotide triphosphate hydrolases"/>
    <property type="match status" value="1"/>
</dbReference>
<proteinExistence type="predicted"/>
<dbReference type="PANTHER" id="PTHR42711">
    <property type="entry name" value="ABC TRANSPORTER ATP-BINDING PROTEIN"/>
    <property type="match status" value="1"/>
</dbReference>
<dbReference type="GO" id="GO:0016887">
    <property type="term" value="F:ATP hydrolysis activity"/>
    <property type="evidence" value="ECO:0007669"/>
    <property type="project" value="InterPro"/>
</dbReference>
<dbReference type="Pfam" id="PF00005">
    <property type="entry name" value="ABC_tran"/>
    <property type="match status" value="1"/>
</dbReference>
<dbReference type="InterPro" id="IPR050763">
    <property type="entry name" value="ABC_transporter_ATP-binding"/>
</dbReference>
<keyword evidence="1" id="KW-0813">Transport</keyword>
<organism evidence="5">
    <name type="scientific">Desulfobacca acetoxidans</name>
    <dbReference type="NCBI Taxonomy" id="60893"/>
    <lineage>
        <taxon>Bacteria</taxon>
        <taxon>Pseudomonadati</taxon>
        <taxon>Thermodesulfobacteriota</taxon>
        <taxon>Desulfobaccia</taxon>
        <taxon>Desulfobaccales</taxon>
        <taxon>Desulfobaccaceae</taxon>
        <taxon>Desulfobacca</taxon>
    </lineage>
</organism>
<gene>
    <name evidence="5" type="ORF">ENW48_07995</name>
</gene>
<reference evidence="5" key="1">
    <citation type="journal article" date="2020" name="mSystems">
        <title>Genome- and Community-Level Interaction Insights into Carbon Utilization and Element Cycling Functions of Hydrothermarchaeota in Hydrothermal Sediment.</title>
        <authorList>
            <person name="Zhou Z."/>
            <person name="Liu Y."/>
            <person name="Xu W."/>
            <person name="Pan J."/>
            <person name="Luo Z.H."/>
            <person name="Li M."/>
        </authorList>
    </citation>
    <scope>NUCLEOTIDE SEQUENCE [LARGE SCALE GENOMIC DNA]</scope>
    <source>
        <strain evidence="5">SpSt-853</strain>
    </source>
</reference>
<dbReference type="InterPro" id="IPR003439">
    <property type="entry name" value="ABC_transporter-like_ATP-bd"/>
</dbReference>
<dbReference type="GO" id="GO:0005524">
    <property type="term" value="F:ATP binding"/>
    <property type="evidence" value="ECO:0007669"/>
    <property type="project" value="UniProtKB-KW"/>
</dbReference>
<comment type="caution">
    <text evidence="5">The sequence shown here is derived from an EMBL/GenBank/DDBJ whole genome shotgun (WGS) entry which is preliminary data.</text>
</comment>